<dbReference type="EMBL" id="FXTU01000003">
    <property type="protein sequence ID" value="SMP19622.1"/>
    <property type="molecule type" value="Genomic_DNA"/>
</dbReference>
<dbReference type="PROSITE" id="PS00924">
    <property type="entry name" value="ASP_GLU_RACEMASE_2"/>
    <property type="match status" value="1"/>
</dbReference>
<dbReference type="InterPro" id="IPR001920">
    <property type="entry name" value="Asp/Glu_race"/>
</dbReference>
<keyword evidence="2" id="KW-0413">Isomerase</keyword>
<dbReference type="Pfam" id="PF01177">
    <property type="entry name" value="Asp_Glu_race"/>
    <property type="match status" value="1"/>
</dbReference>
<evidence type="ECO:0000256" key="2">
    <source>
        <dbReference type="ARBA" id="ARBA00023235"/>
    </source>
</evidence>
<dbReference type="PANTHER" id="PTHR21198:SF7">
    <property type="entry name" value="ASPARTATE-GLUTAMATE RACEMASE FAMILY"/>
    <property type="match status" value="1"/>
</dbReference>
<gene>
    <name evidence="3" type="ORF">SAMN06265361_103293</name>
</gene>
<dbReference type="GO" id="GO:0047661">
    <property type="term" value="F:amino-acid racemase activity"/>
    <property type="evidence" value="ECO:0007669"/>
    <property type="project" value="InterPro"/>
</dbReference>
<dbReference type="InterPro" id="IPR004380">
    <property type="entry name" value="Asp_race"/>
</dbReference>
<dbReference type="PANTHER" id="PTHR21198">
    <property type="entry name" value="GLUTAMATE RACEMASE"/>
    <property type="match status" value="1"/>
</dbReference>
<dbReference type="RefSeq" id="WP_102992354.1">
    <property type="nucleotide sequence ID" value="NZ_FXTU01000003.1"/>
</dbReference>
<dbReference type="Proteomes" id="UP001157946">
    <property type="component" value="Unassembled WGS sequence"/>
</dbReference>
<sequence>MKRIGILGGLTAESTTLFYNSLTRLYIEQHGDNGYPEIVIFSVRFQHFFNAFKQGDWEYCAQYLASGINQLEKAGADFAVISANMPHVLFDDIVKRVSLPLIHIADTVAEVAQAKGYKKVSLLGTMATMNASFYPDRLSKYQIECIVPDEPQKEMVHQVLENELFNGVIKEESKTAYLKLIHELKESGAEAVILGCTEIPMLINSENSPLPLLDSSLILAQTALDKALN</sequence>
<comment type="similarity">
    <text evidence="1">Belongs to the aspartate/glutamate racemases family.</text>
</comment>
<dbReference type="NCBIfam" id="TIGR00035">
    <property type="entry name" value="asp_race"/>
    <property type="match status" value="1"/>
</dbReference>
<evidence type="ECO:0000313" key="4">
    <source>
        <dbReference type="Proteomes" id="UP001157946"/>
    </source>
</evidence>
<organism evidence="3 4">
    <name type="scientific">Laceyella tengchongensis</name>
    <dbReference type="NCBI Taxonomy" id="574699"/>
    <lineage>
        <taxon>Bacteria</taxon>
        <taxon>Bacillati</taxon>
        <taxon>Bacillota</taxon>
        <taxon>Bacilli</taxon>
        <taxon>Bacillales</taxon>
        <taxon>Thermoactinomycetaceae</taxon>
        <taxon>Laceyella</taxon>
    </lineage>
</organism>
<evidence type="ECO:0000313" key="3">
    <source>
        <dbReference type="EMBL" id="SMP19622.1"/>
    </source>
</evidence>
<accession>A0AA45WNV7</accession>
<dbReference type="Gene3D" id="3.40.50.1860">
    <property type="match status" value="2"/>
</dbReference>
<dbReference type="InterPro" id="IPR015942">
    <property type="entry name" value="Asp/Glu/hydantoin_racemase"/>
</dbReference>
<dbReference type="InterPro" id="IPR033134">
    <property type="entry name" value="Asp/Glu_racemase_AS_2"/>
</dbReference>
<evidence type="ECO:0000256" key="1">
    <source>
        <dbReference type="ARBA" id="ARBA00007847"/>
    </source>
</evidence>
<protein>
    <submittedName>
        <fullName evidence="3">Aspartate racemase</fullName>
    </submittedName>
</protein>
<comment type="caution">
    <text evidence="3">The sequence shown here is derived from an EMBL/GenBank/DDBJ whole genome shotgun (WGS) entry which is preliminary data.</text>
</comment>
<dbReference type="AlphaFoldDB" id="A0AA45WNV7"/>
<reference evidence="3" key="1">
    <citation type="submission" date="2017-05" db="EMBL/GenBank/DDBJ databases">
        <authorList>
            <person name="Varghese N."/>
            <person name="Submissions S."/>
        </authorList>
    </citation>
    <scope>NUCLEOTIDE SEQUENCE</scope>
    <source>
        <strain evidence="3">DSM 45262</strain>
    </source>
</reference>
<proteinExistence type="inferred from homology"/>
<name>A0AA45WNV7_9BACL</name>
<dbReference type="SUPFAM" id="SSF53681">
    <property type="entry name" value="Aspartate/glutamate racemase"/>
    <property type="match status" value="2"/>
</dbReference>
<keyword evidence="4" id="KW-1185">Reference proteome</keyword>